<evidence type="ECO:0000313" key="1">
    <source>
        <dbReference type="EMBL" id="QJA81974.1"/>
    </source>
</evidence>
<reference evidence="1" key="1">
    <citation type="submission" date="2020-03" db="EMBL/GenBank/DDBJ databases">
        <title>The deep terrestrial virosphere.</title>
        <authorList>
            <person name="Holmfeldt K."/>
            <person name="Nilsson E."/>
            <person name="Simone D."/>
            <person name="Lopez-Fernandez M."/>
            <person name="Wu X."/>
            <person name="de Brujin I."/>
            <person name="Lundin D."/>
            <person name="Andersson A."/>
            <person name="Bertilsson S."/>
            <person name="Dopson M."/>
        </authorList>
    </citation>
    <scope>NUCLEOTIDE SEQUENCE</scope>
    <source>
        <strain evidence="1">MM415A00456</strain>
    </source>
</reference>
<protein>
    <submittedName>
        <fullName evidence="1">Uncharacterized protein</fullName>
    </submittedName>
</protein>
<accession>A0A6M3KK05</accession>
<dbReference type="AlphaFoldDB" id="A0A6M3KK05"/>
<proteinExistence type="predicted"/>
<dbReference type="EMBL" id="MT142476">
    <property type="protein sequence ID" value="QJA81974.1"/>
    <property type="molecule type" value="Genomic_DNA"/>
</dbReference>
<gene>
    <name evidence="1" type="ORF">MM415A00456_0005</name>
</gene>
<organism evidence="1">
    <name type="scientific">viral metagenome</name>
    <dbReference type="NCBI Taxonomy" id="1070528"/>
    <lineage>
        <taxon>unclassified sequences</taxon>
        <taxon>metagenomes</taxon>
        <taxon>organismal metagenomes</taxon>
    </lineage>
</organism>
<sequence length="75" mass="8792">MYQFMKENNQKRLKYSTAFQLTFHRGLGDFWDIITGFDVIKFDEEVIKPPDGTSTRDQILKDYGEDTVKLVEGLI</sequence>
<name>A0A6M3KK05_9ZZZZ</name>